<evidence type="ECO:0000313" key="2">
    <source>
        <dbReference type="Proteomes" id="UP001300015"/>
    </source>
</evidence>
<dbReference type="Proteomes" id="UP001300015">
    <property type="component" value="Unassembled WGS sequence"/>
</dbReference>
<organism evidence="1 2">
    <name type="scientific">Pantoea trifolii</name>
    <dbReference type="NCBI Taxonomy" id="2968030"/>
    <lineage>
        <taxon>Bacteria</taxon>
        <taxon>Pseudomonadati</taxon>
        <taxon>Pseudomonadota</taxon>
        <taxon>Gammaproteobacteria</taxon>
        <taxon>Enterobacterales</taxon>
        <taxon>Erwiniaceae</taxon>
        <taxon>Pantoea</taxon>
    </lineage>
</organism>
<accession>A0ABT1VRM8</accession>
<reference evidence="1 2" key="1">
    <citation type="submission" date="2022-07" db="EMBL/GenBank/DDBJ databases">
        <title>Pantoea trifolii sp. nov. isolated from root nodules of Trifolium rubens.</title>
        <authorList>
            <person name="Kalita M."/>
            <person name="Wdowiak-Wrobel S."/>
            <person name="Marek-Kozaczuk M."/>
            <person name="Palusinska-Szysz M."/>
            <person name="Sokolowski W."/>
            <person name="Coutinho T."/>
            <person name="Hlahane L."/>
        </authorList>
    </citation>
    <scope>NUCLEOTIDE SEQUENCE [LARGE SCALE GENOMIC DNA]</scope>
    <source>
        <strain evidence="1 2">MMK2</strain>
    </source>
</reference>
<name>A0ABT1VRM8_9GAMM</name>
<gene>
    <name evidence="1" type="ORF">NQH49_22290</name>
</gene>
<dbReference type="EMBL" id="JANIET010000002">
    <property type="protein sequence ID" value="MCQ8230196.1"/>
    <property type="molecule type" value="Genomic_DNA"/>
</dbReference>
<protein>
    <submittedName>
        <fullName evidence="1">Uncharacterized protein</fullName>
    </submittedName>
</protein>
<sequence>MEVNLDVIEKAITRIFSDLRSRGVDSFKVDADFYWSIPSEKIYDPYTLPTELDIGQLEEDYDILVQMSNKDLLIGHNLKNVAVLLRYLSEKYPA</sequence>
<keyword evidence="2" id="KW-1185">Reference proteome</keyword>
<evidence type="ECO:0000313" key="1">
    <source>
        <dbReference type="EMBL" id="MCQ8230196.1"/>
    </source>
</evidence>
<comment type="caution">
    <text evidence="1">The sequence shown here is derived from an EMBL/GenBank/DDBJ whole genome shotgun (WGS) entry which is preliminary data.</text>
</comment>
<dbReference type="RefSeq" id="WP_256698908.1">
    <property type="nucleotide sequence ID" value="NZ_JANIES010000002.1"/>
</dbReference>
<proteinExistence type="predicted"/>